<comment type="caution">
    <text evidence="3">The sequence shown here is derived from an EMBL/GenBank/DDBJ whole genome shotgun (WGS) entry which is preliminary data.</text>
</comment>
<reference evidence="3 4" key="1">
    <citation type="journal article" date="2024" name="IMA Fungus">
        <title>IMA Genome - F19 : A genome assembly and annotation guide to empower mycologists, including annotated draft genome sequences of Ceratocystis pirilliformis, Diaporthe australafricana, Fusarium ophioides, Paecilomyces lecythidis, and Sporothrix stenoceras.</title>
        <authorList>
            <person name="Aylward J."/>
            <person name="Wilson A.M."/>
            <person name="Visagie C.M."/>
            <person name="Spraker J."/>
            <person name="Barnes I."/>
            <person name="Buitendag C."/>
            <person name="Ceriani C."/>
            <person name="Del Mar Angel L."/>
            <person name="du Plessis D."/>
            <person name="Fuchs T."/>
            <person name="Gasser K."/>
            <person name="Kramer D."/>
            <person name="Li W."/>
            <person name="Munsamy K."/>
            <person name="Piso A."/>
            <person name="Price J.L."/>
            <person name="Sonnekus B."/>
            <person name="Thomas C."/>
            <person name="van der Nest A."/>
            <person name="van Dijk A."/>
            <person name="van Heerden A."/>
            <person name="van Vuuren N."/>
            <person name="Yilmaz N."/>
            <person name="Duong T.A."/>
            <person name="van der Merwe N.A."/>
            <person name="Wingfield M.J."/>
            <person name="Wingfield B.D."/>
        </authorList>
    </citation>
    <scope>NUCLEOTIDE SEQUENCE [LARGE SCALE GENOMIC DNA]</scope>
    <source>
        <strain evidence="3 4">CMW 5346</strain>
    </source>
</reference>
<feature type="compositionally biased region" description="Basic and acidic residues" evidence="1">
    <location>
        <begin position="76"/>
        <end position="86"/>
    </location>
</feature>
<dbReference type="EMBL" id="JAWCUI010000009">
    <property type="protein sequence ID" value="KAL1900628.1"/>
    <property type="molecule type" value="Genomic_DNA"/>
</dbReference>
<feature type="compositionally biased region" description="Low complexity" evidence="1">
    <location>
        <begin position="391"/>
        <end position="400"/>
    </location>
</feature>
<sequence>MPTLSQRPRRRPAYEEEEEEERPRHRRRQQQVEEEEEEEEEDGEGDDDEIMVEEGEEGEEEEEEDDDEEEEEEEDEHARQREQRQREKQRRRREAERRQQQQRATQQTQNGDDHGDDDDDDEEDEEEVANGAAAQQMDRQRLHYELLAKKLTRYALASEPRRLPIRRQAVKEQGESPGCVAARSARAQTLLKVSLTTIVLLNEGKHFRKVFPIAQDQLRGVFGMNMVDWPAREKTTMTMRERRKALKSQSNVKSGKSTRADAAGNSTKEAAVDRYLLVSTLPSEYQECVFTPIVSDPDAAEGLGLESAIPPAPDAAYMGFVTLVVAFITLSGGEMANEDLEKLLSIVHNGRSAPARADEDFLQPVAAAMGDHIDDEDGRGAGAGGGGGPSDDGTPTAGGTLQHMVRQGYLVRVVEVTTTGEGRGNVGGRGVPAGAKVTWHVGPRGQVEIGPAQVADIVYHIYGDDANADLERRLRSSLRMAGGAEAGARQGTPARQRTEEA</sequence>
<dbReference type="Pfam" id="PF01454">
    <property type="entry name" value="MAGE"/>
    <property type="match status" value="1"/>
</dbReference>
<organism evidence="3 4">
    <name type="scientific">Sporothrix stenoceras</name>
    <dbReference type="NCBI Taxonomy" id="5173"/>
    <lineage>
        <taxon>Eukaryota</taxon>
        <taxon>Fungi</taxon>
        <taxon>Dikarya</taxon>
        <taxon>Ascomycota</taxon>
        <taxon>Pezizomycotina</taxon>
        <taxon>Sordariomycetes</taxon>
        <taxon>Sordariomycetidae</taxon>
        <taxon>Ophiostomatales</taxon>
        <taxon>Ophiostomataceae</taxon>
        <taxon>Sporothrix</taxon>
    </lineage>
</organism>
<evidence type="ECO:0000259" key="2">
    <source>
        <dbReference type="SMART" id="SM01373"/>
    </source>
</evidence>
<keyword evidence="4" id="KW-1185">Reference proteome</keyword>
<feature type="region of interest" description="Disordered" evidence="1">
    <location>
        <begin position="372"/>
        <end position="400"/>
    </location>
</feature>
<proteinExistence type="predicted"/>
<feature type="compositionally biased region" description="Acidic residues" evidence="1">
    <location>
        <begin position="32"/>
        <end position="75"/>
    </location>
</feature>
<feature type="domain" description="MAGE" evidence="2">
    <location>
        <begin position="151"/>
        <end position="454"/>
    </location>
</feature>
<feature type="region of interest" description="Disordered" evidence="1">
    <location>
        <begin position="244"/>
        <end position="265"/>
    </location>
</feature>
<evidence type="ECO:0000313" key="4">
    <source>
        <dbReference type="Proteomes" id="UP001583186"/>
    </source>
</evidence>
<dbReference type="Proteomes" id="UP001583186">
    <property type="component" value="Unassembled WGS sequence"/>
</dbReference>
<feature type="compositionally biased region" description="Polar residues" evidence="1">
    <location>
        <begin position="247"/>
        <end position="257"/>
    </location>
</feature>
<accession>A0ABR3ZLD3</accession>
<protein>
    <recommendedName>
        <fullName evidence="2">MAGE domain-containing protein</fullName>
    </recommendedName>
</protein>
<dbReference type="Gene3D" id="1.10.10.1210">
    <property type="entry name" value="MAGE homology domain, winged helix WH2 motif"/>
    <property type="match status" value="1"/>
</dbReference>
<feature type="compositionally biased region" description="Gly residues" evidence="1">
    <location>
        <begin position="380"/>
        <end position="390"/>
    </location>
</feature>
<feature type="compositionally biased region" description="Acidic residues" evidence="1">
    <location>
        <begin position="114"/>
        <end position="128"/>
    </location>
</feature>
<evidence type="ECO:0000256" key="1">
    <source>
        <dbReference type="SAM" id="MobiDB-lite"/>
    </source>
</evidence>
<name>A0ABR3ZLD3_9PEZI</name>
<evidence type="ECO:0000313" key="3">
    <source>
        <dbReference type="EMBL" id="KAL1900628.1"/>
    </source>
</evidence>
<dbReference type="InterPro" id="IPR041899">
    <property type="entry name" value="MAGE_WH2"/>
</dbReference>
<dbReference type="SMART" id="SM01373">
    <property type="entry name" value="MAGE"/>
    <property type="match status" value="1"/>
</dbReference>
<feature type="region of interest" description="Disordered" evidence="1">
    <location>
        <begin position="1"/>
        <end position="137"/>
    </location>
</feature>
<gene>
    <name evidence="3" type="ORF">Sste5346_002353</name>
</gene>
<dbReference type="InterPro" id="IPR041898">
    <property type="entry name" value="MAGE_WH1"/>
</dbReference>
<dbReference type="Gene3D" id="1.10.10.1200">
    <property type="entry name" value="MAGE homology domain, winged helix WH1 motif"/>
    <property type="match status" value="1"/>
</dbReference>
<feature type="region of interest" description="Disordered" evidence="1">
    <location>
        <begin position="480"/>
        <end position="501"/>
    </location>
</feature>
<dbReference type="InterPro" id="IPR002190">
    <property type="entry name" value="MHD_dom"/>
</dbReference>